<dbReference type="CDD" id="cd13868">
    <property type="entry name" value="CuRO_2_CotA_like"/>
    <property type="match status" value="1"/>
</dbReference>
<evidence type="ECO:0000256" key="1">
    <source>
        <dbReference type="ARBA" id="ARBA00010609"/>
    </source>
</evidence>
<dbReference type="Pfam" id="PF07731">
    <property type="entry name" value="Cu-oxidase_2"/>
    <property type="match status" value="1"/>
</dbReference>
<evidence type="ECO:0000313" key="4">
    <source>
        <dbReference type="EMBL" id="RPF27108.1"/>
    </source>
</evidence>
<name>A0A3N4ZMW7_9MICO</name>
<evidence type="ECO:0000259" key="3">
    <source>
        <dbReference type="Pfam" id="PF07731"/>
    </source>
</evidence>
<keyword evidence="5" id="KW-1185">Reference proteome</keyword>
<dbReference type="EMBL" id="RKRA01000001">
    <property type="protein sequence ID" value="RPF27108.1"/>
    <property type="molecule type" value="Genomic_DNA"/>
</dbReference>
<dbReference type="AlphaFoldDB" id="A0A3N4ZMW7"/>
<dbReference type="InterPro" id="IPR008972">
    <property type="entry name" value="Cupredoxin"/>
</dbReference>
<dbReference type="PROSITE" id="PS51318">
    <property type="entry name" value="TAT"/>
    <property type="match status" value="1"/>
</dbReference>
<dbReference type="InterPro" id="IPR045087">
    <property type="entry name" value="Cu-oxidase_fam"/>
</dbReference>
<evidence type="ECO:0000256" key="2">
    <source>
        <dbReference type="SAM" id="MobiDB-lite"/>
    </source>
</evidence>
<dbReference type="GO" id="GO:0005507">
    <property type="term" value="F:copper ion binding"/>
    <property type="evidence" value="ECO:0007669"/>
    <property type="project" value="InterPro"/>
</dbReference>
<dbReference type="Gene3D" id="2.60.40.420">
    <property type="entry name" value="Cupredoxins - blue copper proteins"/>
    <property type="match status" value="3"/>
</dbReference>
<sequence>MTHDRRPPLTDGLGPSRRTVLRAGGAGFGLFLLGSVAGRPVAWEVPASAAIPGGTLDPTSIPKYVTPLLVPPAMPRAGRVTLRGGPNADYYEISMRQLAQQMLPAGLPPTTVWGYGAVAATAPHGLLLHNAPSLTIEARAGRPVRVKWVNDLVDEHGHHLPHLLPVDPTLHWANPPGGDMGRDTRPTTFDAHPEPYTGPVPMVTHVHGAVGVGDESDGYAEAWYLPDADDVPAGYAETGTWYDFFAGKAESGLGVTWGRGYATFQYPNLDRASTNWYHDHTLGMTRLNVYAGPAGFYIIRGGPHGDDAVVDTRTGRRAVLPGPAPRENDAFPPNKTYYEIPLAIQDRSFNADGSLFYPDTREFFDGLVAPYVPDGEFSPMWNPEFFGNTLIVNGSTWPYLEVERRRYRLRFLNGCQSRFLILDFGGIPGAEAWVVGNEGGFLDAPVDLTAAADNRLLLGLAERADVILDLTGVLEGEYVLRNVGPDEPFGGGTPHEAEHDGDFERADPDTTGQVMQLRVVTARGPDPTTPPRYLGLPAAVPLPDADRTRGLALIEEMGEGTDAAGEMVEGPVEALLGTVGPSDAEGPPVAAGVWVARKWVERVSENPAVGAVEVWEFYNTTGDSHPMHVHEVAFAVVDREGLVPGRGGRGRQPGRARRQRHRTRAVGDRREGHGHRLPGPGHPGEDALRPAGPVRLALPHRRARGQRDDASVPRRSGAARPAAAAPARGALTTAEVTA</sequence>
<protein>
    <submittedName>
        <fullName evidence="4">Multicopper oxidase</fullName>
    </submittedName>
</protein>
<dbReference type="PANTHER" id="PTHR48267">
    <property type="entry name" value="CUPREDOXIN SUPERFAMILY PROTEIN"/>
    <property type="match status" value="1"/>
</dbReference>
<evidence type="ECO:0000313" key="5">
    <source>
        <dbReference type="Proteomes" id="UP000280726"/>
    </source>
</evidence>
<dbReference type="CDD" id="cd13844">
    <property type="entry name" value="CuRO_1_BOD_CotA_like"/>
    <property type="match status" value="1"/>
</dbReference>
<dbReference type="GO" id="GO:0016491">
    <property type="term" value="F:oxidoreductase activity"/>
    <property type="evidence" value="ECO:0007669"/>
    <property type="project" value="InterPro"/>
</dbReference>
<gene>
    <name evidence="4" type="ORF">EDD32_1572</name>
</gene>
<organism evidence="4 5">
    <name type="scientific">Georgenia muralis</name>
    <dbReference type="NCBI Taxonomy" id="154117"/>
    <lineage>
        <taxon>Bacteria</taxon>
        <taxon>Bacillati</taxon>
        <taxon>Actinomycetota</taxon>
        <taxon>Actinomycetes</taxon>
        <taxon>Micrococcales</taxon>
        <taxon>Bogoriellaceae</taxon>
        <taxon>Georgenia</taxon>
    </lineage>
</organism>
<reference evidence="4 5" key="1">
    <citation type="submission" date="2018-11" db="EMBL/GenBank/DDBJ databases">
        <title>Sequencing the genomes of 1000 actinobacteria strains.</title>
        <authorList>
            <person name="Klenk H.-P."/>
        </authorList>
    </citation>
    <scope>NUCLEOTIDE SEQUENCE [LARGE SCALE GENOMIC DNA]</scope>
    <source>
        <strain evidence="4 5">DSM 14418</strain>
    </source>
</reference>
<feature type="region of interest" description="Disordered" evidence="2">
    <location>
        <begin position="642"/>
        <end position="738"/>
    </location>
</feature>
<comment type="similarity">
    <text evidence="1">Belongs to the multicopper oxidase family.</text>
</comment>
<feature type="compositionally biased region" description="Low complexity" evidence="2">
    <location>
        <begin position="713"/>
        <end position="730"/>
    </location>
</feature>
<dbReference type="InterPro" id="IPR006311">
    <property type="entry name" value="TAT_signal"/>
</dbReference>
<proteinExistence type="inferred from homology"/>
<feature type="domain" description="Plastocyanin-like" evidence="3">
    <location>
        <begin position="609"/>
        <end position="642"/>
    </location>
</feature>
<dbReference type="SUPFAM" id="SSF49503">
    <property type="entry name" value="Cupredoxins"/>
    <property type="match status" value="3"/>
</dbReference>
<feature type="compositionally biased region" description="Basic residues" evidence="2">
    <location>
        <begin position="648"/>
        <end position="664"/>
    </location>
</feature>
<dbReference type="InterPro" id="IPR011706">
    <property type="entry name" value="Cu-oxidase_C"/>
</dbReference>
<comment type="caution">
    <text evidence="4">The sequence shown here is derived from an EMBL/GenBank/DDBJ whole genome shotgun (WGS) entry which is preliminary data.</text>
</comment>
<dbReference type="PANTHER" id="PTHR48267:SF1">
    <property type="entry name" value="BILIRUBIN OXIDASE"/>
    <property type="match status" value="1"/>
</dbReference>
<dbReference type="Proteomes" id="UP000280726">
    <property type="component" value="Unassembled WGS sequence"/>
</dbReference>
<accession>A0A3N4ZMW7</accession>